<evidence type="ECO:0000313" key="1">
    <source>
        <dbReference type="EMBL" id="MCV2225015.1"/>
    </source>
</evidence>
<name>A0ABT2Y262_9PSED</name>
<gene>
    <name evidence="1" type="ORF">ND528_26025</name>
</gene>
<proteinExistence type="predicted"/>
<keyword evidence="2" id="KW-1185">Reference proteome</keyword>
<reference evidence="1" key="1">
    <citation type="submission" date="2022-06" db="EMBL/GenBank/DDBJ databases">
        <title>De novo draft assembly of the Pseudomonas mercurotoleraris sp. nov., isolated from the plants rhizosphere.</title>
        <authorList>
            <person name="Robas M."/>
            <person name="Gonzalez D."/>
            <person name="Fernandez V.M."/>
            <person name="Luna L."/>
            <person name="Provanza A."/>
            <person name="Jimenez P.A."/>
        </authorList>
    </citation>
    <scope>NUCLEOTIDE SEQUENCE</scope>
    <source>
        <strain evidence="1">SAICEUPSM</strain>
    </source>
</reference>
<comment type="caution">
    <text evidence="1">The sequence shown here is derived from an EMBL/GenBank/DDBJ whole genome shotgun (WGS) entry which is preliminary data.</text>
</comment>
<organism evidence="1 2">
    <name type="scientific">Pseudomonas mercuritolerans</name>
    <dbReference type="NCBI Taxonomy" id="2951809"/>
    <lineage>
        <taxon>Bacteria</taxon>
        <taxon>Pseudomonadati</taxon>
        <taxon>Pseudomonadota</taxon>
        <taxon>Gammaproteobacteria</taxon>
        <taxon>Pseudomonadales</taxon>
        <taxon>Pseudomonadaceae</taxon>
        <taxon>Pseudomonas</taxon>
    </lineage>
</organism>
<accession>A0ABT2Y262</accession>
<evidence type="ECO:0000313" key="2">
    <source>
        <dbReference type="Proteomes" id="UP001063475"/>
    </source>
</evidence>
<sequence length="735" mass="80954">MTVLSAADLFRPRIPLATELETPEEYHGGISLEAVKSGSLTGVVDPWLNMALKDKCAFYFDNPVFPVRTIEIDENNINKQLTFDIPAGQITNGSANAFYIVTRLNQGPVESDSLLLWVKLTRPGDVDTDSEPGHSGLLYTLDPDPSKGVDADMARGGIKMLVKPYKNIATHDRMFCRWGDELVSYYPVTEAQVADPANNPIIVTFTEEVIKKEGSKPLVEVSFQVVDRVGNFPDPEAPWSKITNVSVDLTDRLPAPLVMVDEQIVSAIDLKQLGRHDAVARAFFTDQHFQINDELSLTWTGIPPQGQPVIVGPAKKKLLSLPNILDLTIPNAAILLIRNGSAKVSYDLIRGDLPARQSREVDIKVTGEVSQLEPPTVTEAPNLVLDPNVHQNGFTVVFDNLKLNANDEIELEVVGRPGDGSVPPQKKIIVAGQTKTEFKIPYSITGANLQLPVVLKYSVISSGQGTPVQSVELKIGELLQSSMPMPKLEGFDGEVLDVGLIKDDTKVLCEAWPLQCAKGCPIWLKYVETFAGGGERVKEQFVGAVHDQGVGLSYLAEVEWLRGCEGGSNIVISLMVGLFREAVVDDTVECEKRLYCLKTDNEDLTTFIEYDWNHWVTLSYRAIIAKLNEEYFLETVITSGQHGIVIAKTFQGISKGTSISIKFEYIAGEGNFFQIAHDEVLHINTKLPASDTWKEGGASFYIDTLATPTSIKLTFFILGQFQPAFVKNISVKIHR</sequence>
<dbReference type="EMBL" id="JAMSHA010000011">
    <property type="protein sequence ID" value="MCV2225015.1"/>
    <property type="molecule type" value="Genomic_DNA"/>
</dbReference>
<dbReference type="RefSeq" id="WP_263471540.1">
    <property type="nucleotide sequence ID" value="NZ_JAMSHA010000011.1"/>
</dbReference>
<protein>
    <submittedName>
        <fullName evidence="1">Uncharacterized protein</fullName>
    </submittedName>
</protein>
<dbReference type="Proteomes" id="UP001063475">
    <property type="component" value="Unassembled WGS sequence"/>
</dbReference>